<keyword evidence="1" id="KW-0472">Membrane</keyword>
<dbReference type="GO" id="GO:0016020">
    <property type="term" value="C:membrane"/>
    <property type="evidence" value="ECO:0007669"/>
    <property type="project" value="InterPro"/>
</dbReference>
<accession>A0A0A1MMK9</accession>
<evidence type="ECO:0000313" key="3">
    <source>
        <dbReference type="Proteomes" id="UP000040453"/>
    </source>
</evidence>
<feature type="transmembrane region" description="Helical" evidence="1">
    <location>
        <begin position="165"/>
        <end position="185"/>
    </location>
</feature>
<keyword evidence="3" id="KW-1185">Reference proteome</keyword>
<dbReference type="Pfam" id="PF03616">
    <property type="entry name" value="Glt_symporter"/>
    <property type="match status" value="1"/>
</dbReference>
<dbReference type="STRING" id="545501.BN997_00725"/>
<dbReference type="Proteomes" id="UP000040453">
    <property type="component" value="Unassembled WGS sequence"/>
</dbReference>
<evidence type="ECO:0000313" key="2">
    <source>
        <dbReference type="EMBL" id="CEI80912.1"/>
    </source>
</evidence>
<dbReference type="GO" id="GO:0015813">
    <property type="term" value="P:L-glutamate transmembrane transport"/>
    <property type="evidence" value="ECO:0007669"/>
    <property type="project" value="InterPro"/>
</dbReference>
<keyword evidence="1" id="KW-1133">Transmembrane helix</keyword>
<organism evidence="2 3">
    <name type="scientific">Oceanobacillus oncorhynchi</name>
    <dbReference type="NCBI Taxonomy" id="545501"/>
    <lineage>
        <taxon>Bacteria</taxon>
        <taxon>Bacillati</taxon>
        <taxon>Bacillota</taxon>
        <taxon>Bacilli</taxon>
        <taxon>Bacillales</taxon>
        <taxon>Bacillaceae</taxon>
        <taxon>Oceanobacillus</taxon>
    </lineage>
</organism>
<dbReference type="GO" id="GO:0015501">
    <property type="term" value="F:glutamate:sodium symporter activity"/>
    <property type="evidence" value="ECO:0007669"/>
    <property type="project" value="InterPro"/>
</dbReference>
<gene>
    <name evidence="2" type="ORF">BN997_00725</name>
</gene>
<dbReference type="EMBL" id="CDGG01000001">
    <property type="protein sequence ID" value="CEI80912.1"/>
    <property type="molecule type" value="Genomic_DNA"/>
</dbReference>
<dbReference type="InterPro" id="IPR004445">
    <property type="entry name" value="GltS"/>
</dbReference>
<feature type="transmembrane region" description="Helical" evidence="1">
    <location>
        <begin position="400"/>
        <end position="428"/>
    </location>
</feature>
<protein>
    <submittedName>
        <fullName evidence="2">Sodium/glutamate symporter</fullName>
    </submittedName>
</protein>
<keyword evidence="1" id="KW-0812">Transmembrane</keyword>
<feature type="transmembrane region" description="Helical" evidence="1">
    <location>
        <begin position="31"/>
        <end position="51"/>
    </location>
</feature>
<feature type="transmembrane region" description="Helical" evidence="1">
    <location>
        <begin position="58"/>
        <end position="76"/>
    </location>
</feature>
<dbReference type="PANTHER" id="PTHR36178">
    <property type="entry name" value="SLR0625 PROTEIN"/>
    <property type="match status" value="1"/>
</dbReference>
<reference evidence="2 3" key="1">
    <citation type="submission" date="2014-11" db="EMBL/GenBank/DDBJ databases">
        <authorList>
            <person name="Urmite Genomes Urmite Genomes"/>
        </authorList>
    </citation>
    <scope>NUCLEOTIDE SEQUENCE [LARGE SCALE GENOMIC DNA]</scope>
    <source>
        <strain evidence="2 3">Oc5</strain>
    </source>
</reference>
<feature type="transmembrane region" description="Helical" evidence="1">
    <location>
        <begin position="260"/>
        <end position="279"/>
    </location>
</feature>
<feature type="transmembrane region" description="Helical" evidence="1">
    <location>
        <begin position="359"/>
        <end position="380"/>
    </location>
</feature>
<name>A0A0A1MMK9_9BACI</name>
<sequence length="465" mass="50484">MSFMIAFSIASILLCAGMIIRAKVAFIRNMLVPASVIAGILGMIVMNTNLIQATNAEMFTVIVTQLFTITFISIGLTSNNKANNDHTAGKQIARGSLGMGMLWNLLYALTPAVGAVVILLVGGYFGMDALYGLLIPFAFTQGPGQAATFGSIFEQQYGIENAAMVGLTFAAIGFIACFLIGVPLAKYGLKRGLAKKYGESEIKDYVKRGYYTKNEKRESIGQETVFSGNMDTMTFHFTMIGICYVLALGMASLISMIPGIGPTLGGMLFIYGMLAGYFVKMVLKKLQLDHLLDNTFQTKITGWSTDYLVVCSFMAVQFSIIGQWIVPIIIEAVVIAALTIAVVLYFGKRLGGDNDFSRTLGLLGTSLGTVPSGIALVRIIEPSLRSTTAIELGMMNIPMMFSYITVSTIMMIMAGTLSITAGILWLLAPVPIYLILLKVFKAWGRKTYDFKEEAEPIKSKKKSYA</sequence>
<feature type="transmembrane region" description="Helical" evidence="1">
    <location>
        <begin position="105"/>
        <end position="126"/>
    </location>
</feature>
<evidence type="ECO:0000256" key="1">
    <source>
        <dbReference type="SAM" id="Phobius"/>
    </source>
</evidence>
<proteinExistence type="predicted"/>
<feature type="transmembrane region" description="Helical" evidence="1">
    <location>
        <begin position="324"/>
        <end position="347"/>
    </location>
</feature>
<dbReference type="AlphaFoldDB" id="A0A0A1MMK9"/>
<dbReference type="PANTHER" id="PTHR36178:SF1">
    <property type="entry name" value="SODIUM_GLUTAMATE SYMPORTER"/>
    <property type="match status" value="1"/>
</dbReference>
<feature type="transmembrane region" description="Helical" evidence="1">
    <location>
        <begin position="235"/>
        <end position="254"/>
    </location>
</feature>